<dbReference type="EMBL" id="ML977343">
    <property type="protein sequence ID" value="KAF2109153.1"/>
    <property type="molecule type" value="Genomic_DNA"/>
</dbReference>
<dbReference type="Proteomes" id="UP000799770">
    <property type="component" value="Unassembled WGS sequence"/>
</dbReference>
<evidence type="ECO:0000313" key="5">
    <source>
        <dbReference type="EMBL" id="KAF2109153.1"/>
    </source>
</evidence>
<evidence type="ECO:0000256" key="1">
    <source>
        <dbReference type="ARBA" id="ARBA00004123"/>
    </source>
</evidence>
<dbReference type="CDD" id="cd00067">
    <property type="entry name" value="GAL4"/>
    <property type="match status" value="1"/>
</dbReference>
<dbReference type="GO" id="GO:0008270">
    <property type="term" value="F:zinc ion binding"/>
    <property type="evidence" value="ECO:0007669"/>
    <property type="project" value="InterPro"/>
</dbReference>
<dbReference type="GO" id="GO:0005634">
    <property type="term" value="C:nucleus"/>
    <property type="evidence" value="ECO:0007669"/>
    <property type="project" value="UniProtKB-SubCell"/>
</dbReference>
<organism evidence="5 6">
    <name type="scientific">Lophiotrema nucula</name>
    <dbReference type="NCBI Taxonomy" id="690887"/>
    <lineage>
        <taxon>Eukaryota</taxon>
        <taxon>Fungi</taxon>
        <taxon>Dikarya</taxon>
        <taxon>Ascomycota</taxon>
        <taxon>Pezizomycotina</taxon>
        <taxon>Dothideomycetes</taxon>
        <taxon>Pleosporomycetidae</taxon>
        <taxon>Pleosporales</taxon>
        <taxon>Lophiotremataceae</taxon>
        <taxon>Lophiotrema</taxon>
    </lineage>
</organism>
<dbReference type="AlphaFoldDB" id="A0A6A5YQC7"/>
<dbReference type="PROSITE" id="PS50048">
    <property type="entry name" value="ZN2_CY6_FUNGAL_2"/>
    <property type="match status" value="1"/>
</dbReference>
<evidence type="ECO:0000259" key="4">
    <source>
        <dbReference type="PROSITE" id="PS50048"/>
    </source>
</evidence>
<name>A0A6A5YQC7_9PLEO</name>
<evidence type="ECO:0000256" key="2">
    <source>
        <dbReference type="ARBA" id="ARBA00023242"/>
    </source>
</evidence>
<feature type="compositionally biased region" description="Polar residues" evidence="3">
    <location>
        <begin position="57"/>
        <end position="74"/>
    </location>
</feature>
<accession>A0A6A5YQC7</accession>
<dbReference type="Pfam" id="PF00172">
    <property type="entry name" value="Zn_clus"/>
    <property type="match status" value="1"/>
</dbReference>
<reference evidence="5" key="1">
    <citation type="journal article" date="2020" name="Stud. Mycol.">
        <title>101 Dothideomycetes genomes: a test case for predicting lifestyles and emergence of pathogens.</title>
        <authorList>
            <person name="Haridas S."/>
            <person name="Albert R."/>
            <person name="Binder M."/>
            <person name="Bloem J."/>
            <person name="Labutti K."/>
            <person name="Salamov A."/>
            <person name="Andreopoulos B."/>
            <person name="Baker S."/>
            <person name="Barry K."/>
            <person name="Bills G."/>
            <person name="Bluhm B."/>
            <person name="Cannon C."/>
            <person name="Castanera R."/>
            <person name="Culley D."/>
            <person name="Daum C."/>
            <person name="Ezra D."/>
            <person name="Gonzalez J."/>
            <person name="Henrissat B."/>
            <person name="Kuo A."/>
            <person name="Liang C."/>
            <person name="Lipzen A."/>
            <person name="Lutzoni F."/>
            <person name="Magnuson J."/>
            <person name="Mondo S."/>
            <person name="Nolan M."/>
            <person name="Ohm R."/>
            <person name="Pangilinan J."/>
            <person name="Park H.-J."/>
            <person name="Ramirez L."/>
            <person name="Alfaro M."/>
            <person name="Sun H."/>
            <person name="Tritt A."/>
            <person name="Yoshinaga Y."/>
            <person name="Zwiers L.-H."/>
            <person name="Turgeon B."/>
            <person name="Goodwin S."/>
            <person name="Spatafora J."/>
            <person name="Crous P."/>
            <person name="Grigoriev I."/>
        </authorList>
    </citation>
    <scope>NUCLEOTIDE SEQUENCE</scope>
    <source>
        <strain evidence="5">CBS 627.86</strain>
    </source>
</reference>
<keyword evidence="6" id="KW-1185">Reference proteome</keyword>
<dbReference type="InterPro" id="IPR050613">
    <property type="entry name" value="Sec_Metabolite_Reg"/>
</dbReference>
<comment type="subcellular location">
    <subcellularLocation>
        <location evidence="1">Nucleus</location>
    </subcellularLocation>
</comment>
<dbReference type="PANTHER" id="PTHR31001:SF90">
    <property type="entry name" value="CENTROMERE DNA-BINDING PROTEIN COMPLEX CBF3 SUBUNIT B"/>
    <property type="match status" value="1"/>
</dbReference>
<feature type="region of interest" description="Disordered" evidence="3">
    <location>
        <begin position="46"/>
        <end position="79"/>
    </location>
</feature>
<feature type="domain" description="Zn(2)-C6 fungal-type" evidence="4">
    <location>
        <begin position="7"/>
        <end position="38"/>
    </location>
</feature>
<evidence type="ECO:0000313" key="6">
    <source>
        <dbReference type="Proteomes" id="UP000799770"/>
    </source>
</evidence>
<dbReference type="GO" id="GO:0000981">
    <property type="term" value="F:DNA-binding transcription factor activity, RNA polymerase II-specific"/>
    <property type="evidence" value="ECO:0007669"/>
    <property type="project" value="InterPro"/>
</dbReference>
<keyword evidence="2" id="KW-0539">Nucleus</keyword>
<dbReference type="OrthoDB" id="410267at2759"/>
<protein>
    <recommendedName>
        <fullName evidence="4">Zn(2)-C6 fungal-type domain-containing protein</fullName>
    </recommendedName>
</protein>
<dbReference type="SUPFAM" id="SSF57701">
    <property type="entry name" value="Zn2/Cys6 DNA-binding domain"/>
    <property type="match status" value="1"/>
</dbReference>
<proteinExistence type="predicted"/>
<dbReference type="PANTHER" id="PTHR31001">
    <property type="entry name" value="UNCHARACTERIZED TRANSCRIPTIONAL REGULATORY PROTEIN"/>
    <property type="match status" value="1"/>
</dbReference>
<sequence>MPKLRQTCTRCSMRRQKCDRKTPCSRCVQNREAHLCTTEWTEGYNPNVHRKYPRKGSTPNRQTSHNGNWPSTPLSEDGDRRYGLAHRERSFSTGSSIDPNAQSQEAQSGTNLDFITYGGSDYADVSIGTLLSSSKDSFNKPLMDQSLNQVQNLDMMSDSSSTVGGFSAAARAVEVYHIRSLLPEKSQIFKLMDYHEKYMLYWQGGIYHAPTFKKTLRDAYGQSNALEVQNLDWRWTALLFSILSASVIGSPDAVSTSWGFPVADKVRLARNWGNATITCLILGDYASNFHIYSVQAILNLHTSEHLVGSAKEFVVYQNAAVAIARGIGLHRLSAHPDDSKVIELNAEQKDALLQREMGRRVWYALTSQDWLCTTSQGLYNIQPRHFTTIKPGYFVEETMLPAPDGEPTLSVHTNYLNQGMFALYLITLRLCNSRQDR</sequence>
<evidence type="ECO:0000256" key="3">
    <source>
        <dbReference type="SAM" id="MobiDB-lite"/>
    </source>
</evidence>
<dbReference type="SMART" id="SM00066">
    <property type="entry name" value="GAL4"/>
    <property type="match status" value="1"/>
</dbReference>
<dbReference type="InterPro" id="IPR001138">
    <property type="entry name" value="Zn2Cys6_DnaBD"/>
</dbReference>
<dbReference type="CDD" id="cd12148">
    <property type="entry name" value="fungal_TF_MHR"/>
    <property type="match status" value="1"/>
</dbReference>
<gene>
    <name evidence="5" type="ORF">BDV96DRAFT_240049</name>
</gene>
<dbReference type="InterPro" id="IPR036864">
    <property type="entry name" value="Zn2-C6_fun-type_DNA-bd_sf"/>
</dbReference>
<dbReference type="PROSITE" id="PS00463">
    <property type="entry name" value="ZN2_CY6_FUNGAL_1"/>
    <property type="match status" value="1"/>
</dbReference>